<sequence length="389" mass="44875">MKRARSRIGSRRASRYVPPLSLSFPPTCFACLTVYLIVPLVIIFLFLFNRIETDLCDLVRNRVFLFGPLIVARLDYFCENSRMEHDETTNTWRLAACDPLLWKTLDLSMLRSNFIKIPLEPYVYVDGRSDKQLTRLLKIALNLSRGSITTLIFHFNLYVSDDQLTYTAERTPNLKRLVLPAWNRIKRTGICKAISKWNNLESLTMPSIANPPYFMEEISKHCKKFSELKIMGPCDMLCVQTLIRCVPNLKVLSLRVSIVYKDALLLILNGLKNLEVLNISHSLIIDAPPPPATRKVVTELDDSIFKKASRLRQFLTCMDDESCIMCHRMKLDEGLVRWYKYEEGLWKEDEVAPYQTRGLAEMFSCCCPDAFVTNDKIGEIESNSTNFLE</sequence>
<keyword evidence="3" id="KW-1185">Reference proteome</keyword>
<dbReference type="Proteomes" id="UP001177003">
    <property type="component" value="Chromosome 2"/>
</dbReference>
<evidence type="ECO:0000256" key="1">
    <source>
        <dbReference type="SAM" id="Phobius"/>
    </source>
</evidence>
<accession>A0AA35YHM1</accession>
<name>A0AA35YHM1_LACSI</name>
<evidence type="ECO:0000313" key="3">
    <source>
        <dbReference type="Proteomes" id="UP001177003"/>
    </source>
</evidence>
<dbReference type="PANTHER" id="PTHR38926">
    <property type="entry name" value="F-BOX DOMAIN CONTAINING PROTEIN, EXPRESSED"/>
    <property type="match status" value="1"/>
</dbReference>
<proteinExistence type="predicted"/>
<organism evidence="2 3">
    <name type="scientific">Lactuca saligna</name>
    <name type="common">Willowleaf lettuce</name>
    <dbReference type="NCBI Taxonomy" id="75948"/>
    <lineage>
        <taxon>Eukaryota</taxon>
        <taxon>Viridiplantae</taxon>
        <taxon>Streptophyta</taxon>
        <taxon>Embryophyta</taxon>
        <taxon>Tracheophyta</taxon>
        <taxon>Spermatophyta</taxon>
        <taxon>Magnoliopsida</taxon>
        <taxon>eudicotyledons</taxon>
        <taxon>Gunneridae</taxon>
        <taxon>Pentapetalae</taxon>
        <taxon>asterids</taxon>
        <taxon>campanulids</taxon>
        <taxon>Asterales</taxon>
        <taxon>Asteraceae</taxon>
        <taxon>Cichorioideae</taxon>
        <taxon>Cichorieae</taxon>
        <taxon>Lactucinae</taxon>
        <taxon>Lactuca</taxon>
    </lineage>
</organism>
<dbReference type="Gene3D" id="3.80.10.10">
    <property type="entry name" value="Ribonuclease Inhibitor"/>
    <property type="match status" value="1"/>
</dbReference>
<keyword evidence="1" id="KW-0812">Transmembrane</keyword>
<dbReference type="SUPFAM" id="SSF52047">
    <property type="entry name" value="RNI-like"/>
    <property type="match status" value="1"/>
</dbReference>
<reference evidence="2" key="1">
    <citation type="submission" date="2023-04" db="EMBL/GenBank/DDBJ databases">
        <authorList>
            <person name="Vijverberg K."/>
            <person name="Xiong W."/>
            <person name="Schranz E."/>
        </authorList>
    </citation>
    <scope>NUCLEOTIDE SEQUENCE</scope>
</reference>
<keyword evidence="1" id="KW-1133">Transmembrane helix</keyword>
<dbReference type="AlphaFoldDB" id="A0AA35YHM1"/>
<keyword evidence="1" id="KW-0472">Membrane</keyword>
<protein>
    <recommendedName>
        <fullName evidence="4">FBD domain-containing protein</fullName>
    </recommendedName>
</protein>
<evidence type="ECO:0000313" key="2">
    <source>
        <dbReference type="EMBL" id="CAI9274082.1"/>
    </source>
</evidence>
<gene>
    <name evidence="2" type="ORF">LSALG_LOCUS14187</name>
</gene>
<feature type="transmembrane region" description="Helical" evidence="1">
    <location>
        <begin position="20"/>
        <end position="48"/>
    </location>
</feature>
<dbReference type="PANTHER" id="PTHR38926:SF13">
    <property type="entry name" value="F-BOX DOMAIN CONTAINING PROTEIN, EXPRESSED"/>
    <property type="match status" value="1"/>
</dbReference>
<dbReference type="EMBL" id="OX465078">
    <property type="protein sequence ID" value="CAI9274082.1"/>
    <property type="molecule type" value="Genomic_DNA"/>
</dbReference>
<evidence type="ECO:0008006" key="4">
    <source>
        <dbReference type="Google" id="ProtNLM"/>
    </source>
</evidence>
<dbReference type="InterPro" id="IPR032675">
    <property type="entry name" value="LRR_dom_sf"/>
</dbReference>